<dbReference type="InterPro" id="IPR001969">
    <property type="entry name" value="Aspartic_peptidase_AS"/>
</dbReference>
<feature type="non-terminal residue" evidence="5">
    <location>
        <position position="155"/>
    </location>
</feature>
<dbReference type="EMBL" id="KK705686">
    <property type="protein sequence ID" value="KFQ30119.1"/>
    <property type="molecule type" value="Genomic_DNA"/>
</dbReference>
<dbReference type="PANTHER" id="PTHR19422">
    <property type="entry name" value="GAG RETROVIRAL POLYPROTEIN"/>
    <property type="match status" value="1"/>
</dbReference>
<feature type="non-terminal residue" evidence="5">
    <location>
        <position position="1"/>
    </location>
</feature>
<dbReference type="Proteomes" id="UP000052967">
    <property type="component" value="Unassembled WGS sequence"/>
</dbReference>
<dbReference type="InterPro" id="IPR051592">
    <property type="entry name" value="HERV-K_Pro_peptidase_A2"/>
</dbReference>
<evidence type="ECO:0000313" key="6">
    <source>
        <dbReference type="Proteomes" id="UP000052967"/>
    </source>
</evidence>
<keyword evidence="1" id="KW-0645">Protease</keyword>
<dbReference type="InterPro" id="IPR021109">
    <property type="entry name" value="Peptidase_aspartic_dom_sf"/>
</dbReference>
<dbReference type="GO" id="GO:0004190">
    <property type="term" value="F:aspartic-type endopeptidase activity"/>
    <property type="evidence" value="ECO:0007669"/>
    <property type="project" value="UniProtKB-KW"/>
</dbReference>
<dbReference type="Pfam" id="PF00692">
    <property type="entry name" value="dUTPase"/>
    <property type="match status" value="1"/>
</dbReference>
<dbReference type="CDD" id="cd07557">
    <property type="entry name" value="trimeric_dUTPase"/>
    <property type="match status" value="1"/>
</dbReference>
<dbReference type="SUPFAM" id="SSF50630">
    <property type="entry name" value="Acid proteases"/>
    <property type="match status" value="1"/>
</dbReference>
<keyword evidence="6" id="KW-1185">Reference proteome</keyword>
<keyword evidence="2" id="KW-0064">Aspartyl protease</keyword>
<dbReference type="Gene3D" id="2.70.40.10">
    <property type="match status" value="1"/>
</dbReference>
<evidence type="ECO:0000259" key="4">
    <source>
        <dbReference type="PROSITE" id="PS50175"/>
    </source>
</evidence>
<dbReference type="PANTHER" id="PTHR19422:SF123">
    <property type="entry name" value="RT1 CLASS I, LOCUS CE15"/>
    <property type="match status" value="1"/>
</dbReference>
<feature type="domain" description="Peptidase A2" evidence="4">
    <location>
        <begin position="141"/>
        <end position="155"/>
    </location>
</feature>
<sequence>GCLGVDVEIAVEVTLLDRTVVRIPTGIHGPLSPDQSLGGLLVGRSSSGIQGLIVIPGVIDADYTGEVQIMAYTLLPLMFVPKGARIVQIVAMLSFWSRTGIAERGEKGFGSTGPAVCLTLSLKQRPLVMVQFNKGTQNVQIQMLADTGADVTIIS</sequence>
<proteinExistence type="predicted"/>
<reference evidence="5 6" key="1">
    <citation type="submission" date="2014-04" db="EMBL/GenBank/DDBJ databases">
        <title>Genome evolution of avian class.</title>
        <authorList>
            <person name="Zhang G."/>
            <person name="Li C."/>
        </authorList>
    </citation>
    <scope>NUCLEOTIDE SEQUENCE [LARGE SCALE GENOMIC DNA]</scope>
    <source>
        <strain evidence="5">BGI_N331</strain>
    </source>
</reference>
<dbReference type="AlphaFoldDB" id="A0A091QT12"/>
<dbReference type="PROSITE" id="PS50175">
    <property type="entry name" value="ASP_PROT_RETROV"/>
    <property type="match status" value="1"/>
</dbReference>
<gene>
    <name evidence="5" type="ORF">N331_02510</name>
</gene>
<dbReference type="InterPro" id="IPR036157">
    <property type="entry name" value="dUTPase-like_sf"/>
</dbReference>
<dbReference type="GO" id="GO:0006508">
    <property type="term" value="P:proteolysis"/>
    <property type="evidence" value="ECO:0007669"/>
    <property type="project" value="UniProtKB-KW"/>
</dbReference>
<dbReference type="InterPro" id="IPR033704">
    <property type="entry name" value="dUTPase_trimeric"/>
</dbReference>
<protein>
    <recommendedName>
        <fullName evidence="4">Peptidase A2 domain-containing protein</fullName>
    </recommendedName>
</protein>
<dbReference type="PROSITE" id="PS00141">
    <property type="entry name" value="ASP_PROTEASE"/>
    <property type="match status" value="1"/>
</dbReference>
<dbReference type="InterPro" id="IPR001995">
    <property type="entry name" value="Peptidase_A2_cat"/>
</dbReference>
<evidence type="ECO:0000256" key="1">
    <source>
        <dbReference type="ARBA" id="ARBA00022670"/>
    </source>
</evidence>
<evidence type="ECO:0000313" key="5">
    <source>
        <dbReference type="EMBL" id="KFQ30119.1"/>
    </source>
</evidence>
<organism evidence="5 6">
    <name type="scientific">Merops nubicus</name>
    <name type="common">Northern carmine bee-eater</name>
    <dbReference type="NCBI Taxonomy" id="57421"/>
    <lineage>
        <taxon>Eukaryota</taxon>
        <taxon>Metazoa</taxon>
        <taxon>Chordata</taxon>
        <taxon>Craniata</taxon>
        <taxon>Vertebrata</taxon>
        <taxon>Euteleostomi</taxon>
        <taxon>Archelosauria</taxon>
        <taxon>Archosauria</taxon>
        <taxon>Dinosauria</taxon>
        <taxon>Saurischia</taxon>
        <taxon>Theropoda</taxon>
        <taxon>Coelurosauria</taxon>
        <taxon>Aves</taxon>
        <taxon>Neognathae</taxon>
        <taxon>Neoaves</taxon>
        <taxon>Telluraves</taxon>
        <taxon>Coraciimorphae</taxon>
        <taxon>Coraciiformes</taxon>
        <taxon>Meropidae</taxon>
        <taxon>Merops</taxon>
    </lineage>
</organism>
<evidence type="ECO:0000256" key="3">
    <source>
        <dbReference type="ARBA" id="ARBA00022801"/>
    </source>
</evidence>
<name>A0A091QT12_MERNU</name>
<keyword evidence="3" id="KW-0378">Hydrolase</keyword>
<evidence type="ECO:0000256" key="2">
    <source>
        <dbReference type="ARBA" id="ARBA00022750"/>
    </source>
</evidence>
<dbReference type="SUPFAM" id="SSF51283">
    <property type="entry name" value="dUTPase-like"/>
    <property type="match status" value="1"/>
</dbReference>
<dbReference type="Gene3D" id="2.40.70.10">
    <property type="entry name" value="Acid Proteases"/>
    <property type="match status" value="1"/>
</dbReference>
<accession>A0A091QT12</accession>
<dbReference type="InterPro" id="IPR029054">
    <property type="entry name" value="dUTPase-like"/>
</dbReference>